<dbReference type="Pfam" id="PF23278">
    <property type="entry name" value="Piwi_N"/>
    <property type="match status" value="1"/>
</dbReference>
<gene>
    <name evidence="5" type="ORF">PLOB_00002431</name>
</gene>
<dbReference type="InterPro" id="IPR003165">
    <property type="entry name" value="Piwi"/>
</dbReference>
<evidence type="ECO:0000256" key="2">
    <source>
        <dbReference type="SAM" id="MobiDB-lite"/>
    </source>
</evidence>
<dbReference type="Pfam" id="PF02170">
    <property type="entry name" value="PAZ"/>
    <property type="match status" value="1"/>
</dbReference>
<evidence type="ECO:0000256" key="1">
    <source>
        <dbReference type="RuleBase" id="RU361178"/>
    </source>
</evidence>
<dbReference type="SUPFAM" id="SSF53098">
    <property type="entry name" value="Ribonuclease H-like"/>
    <property type="match status" value="1"/>
</dbReference>
<dbReference type="SMART" id="SM00949">
    <property type="entry name" value="PAZ"/>
    <property type="match status" value="1"/>
</dbReference>
<dbReference type="Proteomes" id="UP001159405">
    <property type="component" value="Unassembled WGS sequence"/>
</dbReference>
<keyword evidence="6" id="KW-1185">Reference proteome</keyword>
<comment type="caution">
    <text evidence="5">The sequence shown here is derived from an EMBL/GenBank/DDBJ whole genome shotgun (WGS) entry which is preliminary data.</text>
</comment>
<dbReference type="InterPro" id="IPR036397">
    <property type="entry name" value="RNaseH_sf"/>
</dbReference>
<evidence type="ECO:0000259" key="4">
    <source>
        <dbReference type="PROSITE" id="PS50822"/>
    </source>
</evidence>
<dbReference type="InterPro" id="IPR003100">
    <property type="entry name" value="PAZ_dom"/>
</dbReference>
<protein>
    <recommendedName>
        <fullName evidence="7">Piwi-like protein 1</fullName>
    </recommendedName>
</protein>
<evidence type="ECO:0008006" key="7">
    <source>
        <dbReference type="Google" id="ProtNLM"/>
    </source>
</evidence>
<evidence type="ECO:0000313" key="6">
    <source>
        <dbReference type="Proteomes" id="UP001159405"/>
    </source>
</evidence>
<accession>A0ABN8Q6Q0</accession>
<dbReference type="Gene3D" id="2.170.260.10">
    <property type="entry name" value="paz domain"/>
    <property type="match status" value="1"/>
</dbReference>
<feature type="domain" description="Piwi" evidence="4">
    <location>
        <begin position="565"/>
        <end position="856"/>
    </location>
</feature>
<dbReference type="Gene3D" id="3.30.420.10">
    <property type="entry name" value="Ribonuclease H-like superfamily/Ribonuclease H"/>
    <property type="match status" value="1"/>
</dbReference>
<feature type="domain" description="PAZ" evidence="3">
    <location>
        <begin position="284"/>
        <end position="400"/>
    </location>
</feature>
<feature type="compositionally biased region" description="Basic residues" evidence="2">
    <location>
        <begin position="1"/>
        <end position="13"/>
    </location>
</feature>
<reference evidence="5 6" key="1">
    <citation type="submission" date="2022-05" db="EMBL/GenBank/DDBJ databases">
        <authorList>
            <consortium name="Genoscope - CEA"/>
            <person name="William W."/>
        </authorList>
    </citation>
    <scope>NUCLEOTIDE SEQUENCE [LARGE SCALE GENOMIC DNA]</scope>
</reference>
<dbReference type="Gene3D" id="3.40.50.2300">
    <property type="match status" value="1"/>
</dbReference>
<dbReference type="PROSITE" id="PS50821">
    <property type="entry name" value="PAZ"/>
    <property type="match status" value="1"/>
</dbReference>
<dbReference type="PROSITE" id="PS50822">
    <property type="entry name" value="PIWI"/>
    <property type="match status" value="1"/>
</dbReference>
<feature type="region of interest" description="Disordered" evidence="2">
    <location>
        <begin position="1"/>
        <end position="114"/>
    </location>
</feature>
<dbReference type="Pfam" id="PF02171">
    <property type="entry name" value="Piwi"/>
    <property type="match status" value="1"/>
</dbReference>
<evidence type="ECO:0000259" key="3">
    <source>
        <dbReference type="PROSITE" id="PS50821"/>
    </source>
</evidence>
<comment type="similarity">
    <text evidence="1">Belongs to the argonaute family.</text>
</comment>
<dbReference type="SUPFAM" id="SSF101690">
    <property type="entry name" value="PAZ domain"/>
    <property type="match status" value="1"/>
</dbReference>
<dbReference type="EMBL" id="CALNXK010000109">
    <property type="protein sequence ID" value="CAH3157893.1"/>
    <property type="molecule type" value="Genomic_DNA"/>
</dbReference>
<sequence>MTGRARGRSRGRGRGGDQARRPGDVSQQEQAPPGGRGRSRGPPPAQAAQAPAPVPQRPPVTQEQKPAPAPPTQAMAGMSVSEQRPSRDRRRLREDPDCDVATKPAHISDKKGGSGGPITLLTNHFKLKTKTNFGVYQYNVSYQPVQDSKRVRVGLLKSQKDLIGSVHAFDGMMLFLPIRLPEVETVLNLTKLNGDPVQMTITYTNEVPVGSPNMMQLFNIIFRRIQNNIGMQLVGRNFYHVSRPIMLDKFKLELWPGYTTSILQYETDILLSADVSHKVLRQSTVLDYLYELFHTKKDFHNEATKKVVGQIVLTRYNNKTYRVDDIKWDKNPTHTFKCTEKGQEVEKSFTEYYQKAYDKTITDPDQPLLVSKLKKIPGQKQQRIPDGEVLLVPELCFLTGLTDEMRSDFSLMKDLAVHTRVDPKNRNDSLLTFMGDICSNDQSAAELAGWNLEFEKETMTLNGRVLPPEKIFQKDRNYSYDPKTADWSREMRGMPLHSSVKLNNWLLVFTQRDAGNAKDFESTLKKVCGPMGMSVDSAIQGPLNNDRTETYLQAIKSLYSDSLQMVVTILTSNRKDRYDAIKKLCCLEMPVPSQVIVGRTISKKQMLMSVCTKIGIQLNCKLGGEAWAVEIPLKKTMVIGIDCYHDSSTKGRSVGGFVASMNQTLTKYYSRVSFQHTGMELIDGLVTNMLGALRRYNEINRELPDRIIIYRDGVGDGQLQTVVDHEVTQLKSSFSKISTGYAPKLTVIIVKKRISARLFTKGRNPTNPPPGTVVDTDITRPQWYDFFLVSQSVRQGTVSPTHFNVIEDNSGLKPDHLQRLSYKLTHLYYNWPGTVRVPAPCQYAHKLAFLVGQSLHKPPSPELADKLFFL</sequence>
<dbReference type="CDD" id="cd04658">
    <property type="entry name" value="Piwi_piwi-like_Euk"/>
    <property type="match status" value="1"/>
</dbReference>
<dbReference type="PANTHER" id="PTHR22891">
    <property type="entry name" value="EUKARYOTIC TRANSLATION INITIATION FACTOR 2C"/>
    <property type="match status" value="1"/>
</dbReference>
<proteinExistence type="inferred from homology"/>
<dbReference type="CDD" id="cd02845">
    <property type="entry name" value="PAZ_piwi_like"/>
    <property type="match status" value="1"/>
</dbReference>
<organism evidence="5 6">
    <name type="scientific">Porites lobata</name>
    <dbReference type="NCBI Taxonomy" id="104759"/>
    <lineage>
        <taxon>Eukaryota</taxon>
        <taxon>Metazoa</taxon>
        <taxon>Cnidaria</taxon>
        <taxon>Anthozoa</taxon>
        <taxon>Hexacorallia</taxon>
        <taxon>Scleractinia</taxon>
        <taxon>Fungiina</taxon>
        <taxon>Poritidae</taxon>
        <taxon>Porites</taxon>
    </lineage>
</organism>
<name>A0ABN8Q6Q0_9CNID</name>
<dbReference type="InterPro" id="IPR012337">
    <property type="entry name" value="RNaseH-like_sf"/>
</dbReference>
<evidence type="ECO:0000313" key="5">
    <source>
        <dbReference type="EMBL" id="CAH3157893.1"/>
    </source>
</evidence>
<dbReference type="InterPro" id="IPR036085">
    <property type="entry name" value="PAZ_dom_sf"/>
</dbReference>
<feature type="compositionally biased region" description="Basic and acidic residues" evidence="2">
    <location>
        <begin position="14"/>
        <end position="23"/>
    </location>
</feature>
<dbReference type="SMART" id="SM00950">
    <property type="entry name" value="Piwi"/>
    <property type="match status" value="1"/>
</dbReference>